<proteinExistence type="predicted"/>
<reference evidence="1 2" key="1">
    <citation type="submission" date="2024-01" db="EMBL/GenBank/DDBJ databases">
        <title>The genomes of 5 underutilized Papilionoideae crops provide insights into root nodulation and disease resistanc.</title>
        <authorList>
            <person name="Jiang F."/>
        </authorList>
    </citation>
    <scope>NUCLEOTIDE SEQUENCE [LARGE SCALE GENOMIC DNA]</scope>
    <source>
        <strain evidence="1">LVBAO_FW01</strain>
        <tissue evidence="1">Leaves</tissue>
    </source>
</reference>
<organism evidence="1 2">
    <name type="scientific">Canavalia gladiata</name>
    <name type="common">Sword bean</name>
    <name type="synonym">Dolichos gladiatus</name>
    <dbReference type="NCBI Taxonomy" id="3824"/>
    <lineage>
        <taxon>Eukaryota</taxon>
        <taxon>Viridiplantae</taxon>
        <taxon>Streptophyta</taxon>
        <taxon>Embryophyta</taxon>
        <taxon>Tracheophyta</taxon>
        <taxon>Spermatophyta</taxon>
        <taxon>Magnoliopsida</taxon>
        <taxon>eudicotyledons</taxon>
        <taxon>Gunneridae</taxon>
        <taxon>Pentapetalae</taxon>
        <taxon>rosids</taxon>
        <taxon>fabids</taxon>
        <taxon>Fabales</taxon>
        <taxon>Fabaceae</taxon>
        <taxon>Papilionoideae</taxon>
        <taxon>50 kb inversion clade</taxon>
        <taxon>NPAAA clade</taxon>
        <taxon>indigoferoid/millettioid clade</taxon>
        <taxon>Phaseoleae</taxon>
        <taxon>Canavalia</taxon>
    </lineage>
</organism>
<evidence type="ECO:0000313" key="2">
    <source>
        <dbReference type="Proteomes" id="UP001367508"/>
    </source>
</evidence>
<comment type="caution">
    <text evidence="1">The sequence shown here is derived from an EMBL/GenBank/DDBJ whole genome shotgun (WGS) entry which is preliminary data.</text>
</comment>
<name>A0AAN9N0W9_CANGL</name>
<evidence type="ECO:0000313" key="1">
    <source>
        <dbReference type="EMBL" id="KAK7361659.1"/>
    </source>
</evidence>
<keyword evidence="2" id="KW-1185">Reference proteome</keyword>
<accession>A0AAN9N0W9</accession>
<dbReference type="EMBL" id="JAYMYQ010000001">
    <property type="protein sequence ID" value="KAK7361659.1"/>
    <property type="molecule type" value="Genomic_DNA"/>
</dbReference>
<protein>
    <submittedName>
        <fullName evidence="1">Uncharacterized protein</fullName>
    </submittedName>
</protein>
<gene>
    <name evidence="1" type="ORF">VNO77_03730</name>
</gene>
<sequence length="85" mass="10037">MLQLSPHKPRRSPQVRSMSSKLGPILELSHMFRIIVYDHPWLLHMWWERRGSSIIDRRVMLEAAEGLWKAQDRIKGTNNAEIPVH</sequence>
<dbReference type="Proteomes" id="UP001367508">
    <property type="component" value="Unassembled WGS sequence"/>
</dbReference>
<dbReference type="AlphaFoldDB" id="A0AAN9N0W9"/>